<sequence length="168" mass="18030">MSTSTPPPIPQSSTSPWIILAITSGAFAALNGVFAKLTTDDHTTAFAQSLAHLFGLDSSPVIEMLTRGLDSIICFIILTHIYSTGLSRPKRPLQHHNVGTLHTRADSRSIDGQSLHHEYGIEFLGDGGVWHDCFSGGCWWALVVGGCDDGGWVYFGWDAGGGLSFGLR</sequence>
<evidence type="ECO:0000313" key="2">
    <source>
        <dbReference type="Proteomes" id="UP000055045"/>
    </source>
</evidence>
<proteinExistence type="predicted"/>
<reference evidence="1 2" key="1">
    <citation type="submission" date="2015-10" db="EMBL/GenBank/DDBJ databases">
        <title>Genome sequencing of Penicillium freii.</title>
        <authorList>
            <person name="Nguyen H.D."/>
            <person name="Visagie C.M."/>
            <person name="Seifert K.A."/>
        </authorList>
    </citation>
    <scope>NUCLEOTIDE SEQUENCE [LARGE SCALE GENOMIC DNA]</scope>
    <source>
        <strain evidence="1 2">DAOM 242723</strain>
    </source>
</reference>
<dbReference type="AlphaFoldDB" id="A0A124GTJ5"/>
<protein>
    <submittedName>
        <fullName evidence="1">Uncharacterized protein</fullName>
    </submittedName>
</protein>
<evidence type="ECO:0000313" key="1">
    <source>
        <dbReference type="EMBL" id="KUM66800.1"/>
    </source>
</evidence>
<dbReference type="Proteomes" id="UP000055045">
    <property type="component" value="Unassembled WGS sequence"/>
</dbReference>
<keyword evidence="2" id="KW-1185">Reference proteome</keyword>
<comment type="caution">
    <text evidence="1">The sequence shown here is derived from an EMBL/GenBank/DDBJ whole genome shotgun (WGS) entry which is preliminary data.</text>
</comment>
<organism evidence="1 2">
    <name type="scientific">Penicillium freii</name>
    <dbReference type="NCBI Taxonomy" id="48697"/>
    <lineage>
        <taxon>Eukaryota</taxon>
        <taxon>Fungi</taxon>
        <taxon>Dikarya</taxon>
        <taxon>Ascomycota</taxon>
        <taxon>Pezizomycotina</taxon>
        <taxon>Eurotiomycetes</taxon>
        <taxon>Eurotiomycetidae</taxon>
        <taxon>Eurotiales</taxon>
        <taxon>Aspergillaceae</taxon>
        <taxon>Penicillium</taxon>
    </lineage>
</organism>
<accession>A0A124GTJ5</accession>
<gene>
    <name evidence="1" type="ORF">ACN42_g214</name>
</gene>
<dbReference type="EMBL" id="LLXE01000003">
    <property type="protein sequence ID" value="KUM66800.1"/>
    <property type="molecule type" value="Genomic_DNA"/>
</dbReference>
<name>A0A124GTJ5_PENFR</name>
<dbReference type="STRING" id="48697.A0A124GTJ5"/>